<dbReference type="SUPFAM" id="SSF51735">
    <property type="entry name" value="NAD(P)-binding Rossmann-fold domains"/>
    <property type="match status" value="1"/>
</dbReference>
<keyword evidence="5" id="KW-1185">Reference proteome</keyword>
<dbReference type="PRINTS" id="PR00080">
    <property type="entry name" value="SDRFAMILY"/>
</dbReference>
<dbReference type="Proteomes" id="UP000095009">
    <property type="component" value="Unassembled WGS sequence"/>
</dbReference>
<evidence type="ECO:0000313" key="4">
    <source>
        <dbReference type="EMBL" id="ODQ68448.1"/>
    </source>
</evidence>
<evidence type="ECO:0000256" key="2">
    <source>
        <dbReference type="ARBA" id="ARBA00022857"/>
    </source>
</evidence>
<keyword evidence="2" id="KW-0521">NADP</keyword>
<dbReference type="InterPro" id="IPR036291">
    <property type="entry name" value="NAD(P)-bd_dom_sf"/>
</dbReference>
<name>A0A1E3PT34_9ASCO</name>
<organism evidence="4 5">
    <name type="scientific">Nadsonia fulvescens var. elongata DSM 6958</name>
    <dbReference type="NCBI Taxonomy" id="857566"/>
    <lineage>
        <taxon>Eukaryota</taxon>
        <taxon>Fungi</taxon>
        <taxon>Dikarya</taxon>
        <taxon>Ascomycota</taxon>
        <taxon>Saccharomycotina</taxon>
        <taxon>Dipodascomycetes</taxon>
        <taxon>Dipodascales</taxon>
        <taxon>Dipodascales incertae sedis</taxon>
        <taxon>Nadsonia</taxon>
    </lineage>
</organism>
<keyword evidence="3" id="KW-0560">Oxidoreductase</keyword>
<dbReference type="PRINTS" id="PR00081">
    <property type="entry name" value="GDHRDH"/>
</dbReference>
<dbReference type="GO" id="GO:0050664">
    <property type="term" value="F:oxidoreductase activity, acting on NAD(P)H, oxygen as acceptor"/>
    <property type="evidence" value="ECO:0007669"/>
    <property type="project" value="TreeGrafter"/>
</dbReference>
<dbReference type="EMBL" id="KV454406">
    <property type="protein sequence ID" value="ODQ68448.1"/>
    <property type="molecule type" value="Genomic_DNA"/>
</dbReference>
<dbReference type="Gene3D" id="3.40.50.720">
    <property type="entry name" value="NAD(P)-binding Rossmann-like Domain"/>
    <property type="match status" value="1"/>
</dbReference>
<dbReference type="InterPro" id="IPR020904">
    <property type="entry name" value="Sc_DH/Rdtase_CS"/>
</dbReference>
<dbReference type="GO" id="GO:0050085">
    <property type="term" value="F:mannitol 2-dehydrogenase (NADP+) activity"/>
    <property type="evidence" value="ECO:0007669"/>
    <property type="project" value="UniProtKB-ARBA"/>
</dbReference>
<dbReference type="AlphaFoldDB" id="A0A1E3PT34"/>
<gene>
    <name evidence="4" type="ORF">NADFUDRAFT_68672</name>
</gene>
<dbReference type="PANTHER" id="PTHR43008">
    <property type="entry name" value="BENZIL REDUCTASE"/>
    <property type="match status" value="1"/>
</dbReference>
<sequence>MSELKTVQTGLHPLPQPAPKLVDNVANLFSLKGKVASITGSSTGIGYILAEAFSQAGADVCIWYNSHPSEDKAEALAKKYGTKCKAYKCPINDPDMVEATFAQQVKDFGRIDICIVNAGVPWTAGPMIDAPGHKDWHKVIDLDFNGAYYCAKAIGKIFRDQHRNSKDKTAKGSLIFTASMSGHIVNVPQMQACYNAAKAGVIHFAKSLAIEWVEFARVNSISPGYIATEISDFIDKETKGKWWSLIPMGREGQPKELIGAYMYLSSDASTYTTGTDIIVDGGYNLS</sequence>
<dbReference type="InterPro" id="IPR002347">
    <property type="entry name" value="SDR_fam"/>
</dbReference>
<dbReference type="CDD" id="cd05352">
    <property type="entry name" value="MDH-like_SDR_c"/>
    <property type="match status" value="1"/>
</dbReference>
<reference evidence="4 5" key="1">
    <citation type="journal article" date="2016" name="Proc. Natl. Acad. Sci. U.S.A.">
        <title>Comparative genomics of biotechnologically important yeasts.</title>
        <authorList>
            <person name="Riley R."/>
            <person name="Haridas S."/>
            <person name="Wolfe K.H."/>
            <person name="Lopes M.R."/>
            <person name="Hittinger C.T."/>
            <person name="Goeker M."/>
            <person name="Salamov A.A."/>
            <person name="Wisecaver J.H."/>
            <person name="Long T.M."/>
            <person name="Calvey C.H."/>
            <person name="Aerts A.L."/>
            <person name="Barry K.W."/>
            <person name="Choi C."/>
            <person name="Clum A."/>
            <person name="Coughlan A.Y."/>
            <person name="Deshpande S."/>
            <person name="Douglass A.P."/>
            <person name="Hanson S.J."/>
            <person name="Klenk H.-P."/>
            <person name="LaButti K.M."/>
            <person name="Lapidus A."/>
            <person name="Lindquist E.A."/>
            <person name="Lipzen A.M."/>
            <person name="Meier-Kolthoff J.P."/>
            <person name="Ohm R.A."/>
            <person name="Otillar R.P."/>
            <person name="Pangilinan J.L."/>
            <person name="Peng Y."/>
            <person name="Rokas A."/>
            <person name="Rosa C.A."/>
            <person name="Scheuner C."/>
            <person name="Sibirny A.A."/>
            <person name="Slot J.C."/>
            <person name="Stielow J.B."/>
            <person name="Sun H."/>
            <person name="Kurtzman C.P."/>
            <person name="Blackwell M."/>
            <person name="Grigoriev I.V."/>
            <person name="Jeffries T.W."/>
        </authorList>
    </citation>
    <scope>NUCLEOTIDE SEQUENCE [LARGE SCALE GENOMIC DNA]</scope>
    <source>
        <strain evidence="4 5">DSM 6958</strain>
    </source>
</reference>
<dbReference type="Pfam" id="PF13561">
    <property type="entry name" value="adh_short_C2"/>
    <property type="match status" value="1"/>
</dbReference>
<protein>
    <submittedName>
        <fullName evidence="4">Stereospecific carbonyl reductase 2</fullName>
    </submittedName>
</protein>
<dbReference type="STRING" id="857566.A0A1E3PT34"/>
<evidence type="ECO:0000313" key="5">
    <source>
        <dbReference type="Proteomes" id="UP000095009"/>
    </source>
</evidence>
<comment type="similarity">
    <text evidence="1">Belongs to the short-chain dehydrogenases/reductases (SDR) family.</text>
</comment>
<evidence type="ECO:0000256" key="1">
    <source>
        <dbReference type="ARBA" id="ARBA00006484"/>
    </source>
</evidence>
<dbReference type="GO" id="GO:0044281">
    <property type="term" value="P:small molecule metabolic process"/>
    <property type="evidence" value="ECO:0007669"/>
    <property type="project" value="UniProtKB-ARBA"/>
</dbReference>
<proteinExistence type="inferred from homology"/>
<accession>A0A1E3PT34</accession>
<dbReference type="GO" id="GO:0005975">
    <property type="term" value="P:carbohydrate metabolic process"/>
    <property type="evidence" value="ECO:0007669"/>
    <property type="project" value="UniProtKB-ARBA"/>
</dbReference>
<dbReference type="PROSITE" id="PS00061">
    <property type="entry name" value="ADH_SHORT"/>
    <property type="match status" value="1"/>
</dbReference>
<dbReference type="PANTHER" id="PTHR43008:SF13">
    <property type="entry name" value="L-XYLULOSE REDUCTASE-RELATED"/>
    <property type="match status" value="1"/>
</dbReference>
<evidence type="ECO:0000256" key="3">
    <source>
        <dbReference type="ARBA" id="ARBA00023002"/>
    </source>
</evidence>
<dbReference type="OrthoDB" id="1888931at2759"/>
<dbReference type="FunFam" id="3.40.50.720:FF:000090">
    <property type="entry name" value="NADP-dependent mannitol dehydrogenase"/>
    <property type="match status" value="1"/>
</dbReference>